<dbReference type="Proteomes" id="UP000824267">
    <property type="component" value="Unassembled WGS sequence"/>
</dbReference>
<sequence>MKGVFIFSAPSGSGKTTILKRIFDKYPRMFGFSISATNRPARPGEEDGKDYYFLSDELMKEKIERGDFLEWEEVYRGRYYGTLRSELDRIWSEGKVVVFDVDVRGGVNIKRMLKDNAFSIFIMPPSVEELENRLRLRGTETEESLKERISRARMELSMSCNFDRVILNDDLQEAVQAVEEAILQQMEKWNVKLETNL</sequence>
<feature type="domain" description="Guanylate kinase-like" evidence="14">
    <location>
        <begin position="2"/>
        <end position="183"/>
    </location>
</feature>
<dbReference type="InterPro" id="IPR017665">
    <property type="entry name" value="Guanylate_kinase"/>
</dbReference>
<dbReference type="GO" id="GO:0004385">
    <property type="term" value="F:GMP kinase activity"/>
    <property type="evidence" value="ECO:0007669"/>
    <property type="project" value="UniProtKB-UniRule"/>
</dbReference>
<keyword evidence="7 13" id="KW-0808">Transferase</keyword>
<dbReference type="EC" id="2.7.4.8" evidence="4 13"/>
<evidence type="ECO:0000256" key="9">
    <source>
        <dbReference type="ARBA" id="ARBA00022777"/>
    </source>
</evidence>
<evidence type="ECO:0000256" key="11">
    <source>
        <dbReference type="ARBA" id="ARBA00030128"/>
    </source>
</evidence>
<keyword evidence="6 13" id="KW-0963">Cytoplasm</keyword>
<dbReference type="AlphaFoldDB" id="A0A9D1RHM9"/>
<evidence type="ECO:0000256" key="10">
    <source>
        <dbReference type="ARBA" id="ARBA00022840"/>
    </source>
</evidence>
<evidence type="ECO:0000256" key="12">
    <source>
        <dbReference type="ARBA" id="ARBA00048594"/>
    </source>
</evidence>
<dbReference type="PROSITE" id="PS50052">
    <property type="entry name" value="GUANYLATE_KINASE_2"/>
    <property type="match status" value="1"/>
</dbReference>
<dbReference type="FunFam" id="3.30.63.10:FF:000005">
    <property type="entry name" value="Guanylate kinase"/>
    <property type="match status" value="1"/>
</dbReference>
<name>A0A9D1RHM9_9BACT</name>
<gene>
    <name evidence="13 15" type="primary">gmk</name>
    <name evidence="15" type="ORF">IAC47_00330</name>
</gene>
<evidence type="ECO:0000313" key="15">
    <source>
        <dbReference type="EMBL" id="HIW86711.1"/>
    </source>
</evidence>
<dbReference type="CDD" id="cd00071">
    <property type="entry name" value="GMPK"/>
    <property type="match status" value="1"/>
</dbReference>
<dbReference type="Pfam" id="PF00625">
    <property type="entry name" value="Guanylate_kin"/>
    <property type="match status" value="1"/>
</dbReference>
<dbReference type="InterPro" id="IPR008144">
    <property type="entry name" value="Guanylate_kin-like_dom"/>
</dbReference>
<comment type="similarity">
    <text evidence="3 13">Belongs to the guanylate kinase family.</text>
</comment>
<evidence type="ECO:0000256" key="8">
    <source>
        <dbReference type="ARBA" id="ARBA00022741"/>
    </source>
</evidence>
<dbReference type="PANTHER" id="PTHR23117">
    <property type="entry name" value="GUANYLATE KINASE-RELATED"/>
    <property type="match status" value="1"/>
</dbReference>
<comment type="subcellular location">
    <subcellularLocation>
        <location evidence="2 13">Cytoplasm</location>
    </subcellularLocation>
</comment>
<organism evidence="15 16">
    <name type="scientific">Candidatus Onthomorpha intestinigallinarum</name>
    <dbReference type="NCBI Taxonomy" id="2840880"/>
    <lineage>
        <taxon>Bacteria</taxon>
        <taxon>Pseudomonadati</taxon>
        <taxon>Bacteroidota</taxon>
        <taxon>Bacteroidia</taxon>
        <taxon>Bacteroidales</taxon>
        <taxon>Candidatus Onthomorpha</taxon>
    </lineage>
</organism>
<evidence type="ECO:0000256" key="6">
    <source>
        <dbReference type="ARBA" id="ARBA00022490"/>
    </source>
</evidence>
<dbReference type="InterPro" id="IPR027417">
    <property type="entry name" value="P-loop_NTPase"/>
</dbReference>
<evidence type="ECO:0000256" key="4">
    <source>
        <dbReference type="ARBA" id="ARBA00012961"/>
    </source>
</evidence>
<evidence type="ECO:0000256" key="3">
    <source>
        <dbReference type="ARBA" id="ARBA00005790"/>
    </source>
</evidence>
<dbReference type="PANTHER" id="PTHR23117:SF13">
    <property type="entry name" value="GUANYLATE KINASE"/>
    <property type="match status" value="1"/>
</dbReference>
<keyword evidence="10 13" id="KW-0067">ATP-binding</keyword>
<evidence type="ECO:0000313" key="16">
    <source>
        <dbReference type="Proteomes" id="UP000824267"/>
    </source>
</evidence>
<dbReference type="GO" id="GO:0005524">
    <property type="term" value="F:ATP binding"/>
    <property type="evidence" value="ECO:0007669"/>
    <property type="project" value="UniProtKB-UniRule"/>
</dbReference>
<evidence type="ECO:0000256" key="7">
    <source>
        <dbReference type="ARBA" id="ARBA00022679"/>
    </source>
</evidence>
<reference evidence="15" key="2">
    <citation type="submission" date="2021-04" db="EMBL/GenBank/DDBJ databases">
        <authorList>
            <person name="Gilroy R."/>
        </authorList>
    </citation>
    <scope>NUCLEOTIDE SEQUENCE</scope>
    <source>
        <strain evidence="15">Gambia16-930</strain>
    </source>
</reference>
<comment type="function">
    <text evidence="1 13">Essential for recycling GMP and indirectly, cGMP.</text>
</comment>
<dbReference type="Gene3D" id="3.40.50.300">
    <property type="entry name" value="P-loop containing nucleotide triphosphate hydrolases"/>
    <property type="match status" value="1"/>
</dbReference>
<proteinExistence type="inferred from homology"/>
<dbReference type="EMBL" id="DXGG01000012">
    <property type="protein sequence ID" value="HIW86711.1"/>
    <property type="molecule type" value="Genomic_DNA"/>
</dbReference>
<dbReference type="HAMAP" id="MF_00328">
    <property type="entry name" value="Guanylate_kinase"/>
    <property type="match status" value="1"/>
</dbReference>
<dbReference type="SUPFAM" id="SSF52540">
    <property type="entry name" value="P-loop containing nucleoside triphosphate hydrolases"/>
    <property type="match status" value="1"/>
</dbReference>
<keyword evidence="9 13" id="KW-0418">Kinase</keyword>
<dbReference type="SMART" id="SM00072">
    <property type="entry name" value="GuKc"/>
    <property type="match status" value="1"/>
</dbReference>
<keyword evidence="8 13" id="KW-0547">Nucleotide-binding</keyword>
<protein>
    <recommendedName>
        <fullName evidence="5 13">Guanylate kinase</fullName>
        <ecNumber evidence="4 13">2.7.4.8</ecNumber>
    </recommendedName>
    <alternativeName>
        <fullName evidence="11 13">GMP kinase</fullName>
    </alternativeName>
</protein>
<evidence type="ECO:0000256" key="1">
    <source>
        <dbReference type="ARBA" id="ARBA00003531"/>
    </source>
</evidence>
<feature type="binding site" evidence="13">
    <location>
        <begin position="9"/>
        <end position="16"/>
    </location>
    <ligand>
        <name>ATP</name>
        <dbReference type="ChEBI" id="CHEBI:30616"/>
    </ligand>
</feature>
<dbReference type="NCBIfam" id="TIGR03263">
    <property type="entry name" value="guanyl_kin"/>
    <property type="match status" value="1"/>
</dbReference>
<evidence type="ECO:0000256" key="13">
    <source>
        <dbReference type="HAMAP-Rule" id="MF_00328"/>
    </source>
</evidence>
<dbReference type="Gene3D" id="3.30.63.10">
    <property type="entry name" value="Guanylate Kinase phosphate binding domain"/>
    <property type="match status" value="1"/>
</dbReference>
<evidence type="ECO:0000256" key="2">
    <source>
        <dbReference type="ARBA" id="ARBA00004496"/>
    </source>
</evidence>
<evidence type="ECO:0000256" key="5">
    <source>
        <dbReference type="ARBA" id="ARBA00016296"/>
    </source>
</evidence>
<accession>A0A9D1RHM9</accession>
<comment type="caution">
    <text evidence="15">The sequence shown here is derived from an EMBL/GenBank/DDBJ whole genome shotgun (WGS) entry which is preliminary data.</text>
</comment>
<reference evidence="15" key="1">
    <citation type="journal article" date="2021" name="PeerJ">
        <title>Extensive microbial diversity within the chicken gut microbiome revealed by metagenomics and culture.</title>
        <authorList>
            <person name="Gilroy R."/>
            <person name="Ravi A."/>
            <person name="Getino M."/>
            <person name="Pursley I."/>
            <person name="Horton D.L."/>
            <person name="Alikhan N.F."/>
            <person name="Baker D."/>
            <person name="Gharbi K."/>
            <person name="Hall N."/>
            <person name="Watson M."/>
            <person name="Adriaenssens E.M."/>
            <person name="Foster-Nyarko E."/>
            <person name="Jarju S."/>
            <person name="Secka A."/>
            <person name="Antonio M."/>
            <person name="Oren A."/>
            <person name="Chaudhuri R.R."/>
            <person name="La Ragione R."/>
            <person name="Hildebrand F."/>
            <person name="Pallen M.J."/>
        </authorList>
    </citation>
    <scope>NUCLEOTIDE SEQUENCE</scope>
    <source>
        <strain evidence="15">Gambia16-930</strain>
    </source>
</reference>
<dbReference type="InterPro" id="IPR008145">
    <property type="entry name" value="GK/Ca_channel_bsu"/>
</dbReference>
<dbReference type="GO" id="GO:0005829">
    <property type="term" value="C:cytosol"/>
    <property type="evidence" value="ECO:0007669"/>
    <property type="project" value="TreeGrafter"/>
</dbReference>
<evidence type="ECO:0000259" key="14">
    <source>
        <dbReference type="PROSITE" id="PS50052"/>
    </source>
</evidence>
<comment type="catalytic activity">
    <reaction evidence="12 13">
        <text>GMP + ATP = GDP + ADP</text>
        <dbReference type="Rhea" id="RHEA:20780"/>
        <dbReference type="ChEBI" id="CHEBI:30616"/>
        <dbReference type="ChEBI" id="CHEBI:58115"/>
        <dbReference type="ChEBI" id="CHEBI:58189"/>
        <dbReference type="ChEBI" id="CHEBI:456216"/>
        <dbReference type="EC" id="2.7.4.8"/>
    </reaction>
</comment>